<dbReference type="Proteomes" id="UP001595847">
    <property type="component" value="Unassembled WGS sequence"/>
</dbReference>
<dbReference type="RefSeq" id="WP_378535173.1">
    <property type="nucleotide sequence ID" value="NZ_JBHSBH010000012.1"/>
</dbReference>
<comment type="caution">
    <text evidence="2">The sequence shown here is derived from an EMBL/GenBank/DDBJ whole genome shotgun (WGS) entry which is preliminary data.</text>
</comment>
<protein>
    <submittedName>
        <fullName evidence="2">Uncharacterized protein</fullName>
    </submittedName>
</protein>
<organism evidence="2 3">
    <name type="scientific">Nocardiopsis sediminis</name>
    <dbReference type="NCBI Taxonomy" id="1778267"/>
    <lineage>
        <taxon>Bacteria</taxon>
        <taxon>Bacillati</taxon>
        <taxon>Actinomycetota</taxon>
        <taxon>Actinomycetes</taxon>
        <taxon>Streptosporangiales</taxon>
        <taxon>Nocardiopsidaceae</taxon>
        <taxon>Nocardiopsis</taxon>
    </lineage>
</organism>
<evidence type="ECO:0000313" key="2">
    <source>
        <dbReference type="EMBL" id="MFC3997845.1"/>
    </source>
</evidence>
<keyword evidence="3" id="KW-1185">Reference proteome</keyword>
<accession>A0ABV8FT73</accession>
<evidence type="ECO:0000256" key="1">
    <source>
        <dbReference type="SAM" id="MobiDB-lite"/>
    </source>
</evidence>
<sequence length="365" mass="38470">MTTKPDLAESHRRLYSAAARMLWVQGDPVWRGDFWPPERARSWRDLEACLSAVPTGDAIPPGPLDPARHLASRRTPEGHPIPFGDAVRAWEARLDADPGPSGAPDDGGPSGPALVLDDARRSAVVALLAELDERLAPGRPGHPVAQDAADLAQAVCEAADSLRLPLAPDGAGTAPATAPPLGTAAAPSARVAEADRARLRDAARAALRTVPGRADAVENGDFSIRIAACDAAADLARVDEDDNTPEWREPRTGVDPGRHLVHAYRWGPGEARPLSFPELAGDLRALHAEAPPPRLLGPDDPPPGDLAEGGTRTVLSREAALVAAELLEELAARLAPGARAGTIHFTAYPVHLFLKGRFQRAFTAG</sequence>
<proteinExistence type="predicted"/>
<dbReference type="EMBL" id="JBHSBH010000012">
    <property type="protein sequence ID" value="MFC3997845.1"/>
    <property type="molecule type" value="Genomic_DNA"/>
</dbReference>
<gene>
    <name evidence="2" type="ORF">ACFOVU_18060</name>
</gene>
<feature type="compositionally biased region" description="Pro residues" evidence="1">
    <location>
        <begin position="290"/>
        <end position="304"/>
    </location>
</feature>
<feature type="compositionally biased region" description="Low complexity" evidence="1">
    <location>
        <begin position="97"/>
        <end position="113"/>
    </location>
</feature>
<feature type="region of interest" description="Disordered" evidence="1">
    <location>
        <begin position="94"/>
        <end position="115"/>
    </location>
</feature>
<name>A0ABV8FT73_9ACTN</name>
<evidence type="ECO:0000313" key="3">
    <source>
        <dbReference type="Proteomes" id="UP001595847"/>
    </source>
</evidence>
<reference evidence="3" key="1">
    <citation type="journal article" date="2019" name="Int. J. Syst. Evol. Microbiol.">
        <title>The Global Catalogue of Microorganisms (GCM) 10K type strain sequencing project: providing services to taxonomists for standard genome sequencing and annotation.</title>
        <authorList>
            <consortium name="The Broad Institute Genomics Platform"/>
            <consortium name="The Broad Institute Genome Sequencing Center for Infectious Disease"/>
            <person name="Wu L."/>
            <person name="Ma J."/>
        </authorList>
    </citation>
    <scope>NUCLEOTIDE SEQUENCE [LARGE SCALE GENOMIC DNA]</scope>
    <source>
        <strain evidence="3">TBRC 1826</strain>
    </source>
</reference>
<feature type="region of interest" description="Disordered" evidence="1">
    <location>
        <begin position="289"/>
        <end position="310"/>
    </location>
</feature>